<name>A0A6J4NQ55_9ACTN</name>
<evidence type="ECO:0000256" key="1">
    <source>
        <dbReference type="SAM" id="MobiDB-lite"/>
    </source>
</evidence>
<feature type="compositionally biased region" description="Low complexity" evidence="1">
    <location>
        <begin position="19"/>
        <end position="37"/>
    </location>
</feature>
<reference evidence="2" key="1">
    <citation type="submission" date="2020-02" db="EMBL/GenBank/DDBJ databases">
        <authorList>
            <person name="Meier V. D."/>
        </authorList>
    </citation>
    <scope>NUCLEOTIDE SEQUENCE</scope>
    <source>
        <strain evidence="2">AVDCRST_MAG75</strain>
    </source>
</reference>
<feature type="region of interest" description="Disordered" evidence="1">
    <location>
        <begin position="1"/>
        <end position="70"/>
    </location>
</feature>
<accession>A0A6J4NQ55</accession>
<feature type="non-terminal residue" evidence="2">
    <location>
        <position position="1"/>
    </location>
</feature>
<protein>
    <submittedName>
        <fullName evidence="2">Transcription termination protein NusB</fullName>
    </submittedName>
</protein>
<evidence type="ECO:0000313" key="2">
    <source>
        <dbReference type="EMBL" id="CAA9392662.1"/>
    </source>
</evidence>
<dbReference type="AlphaFoldDB" id="A0A6J4NQ55"/>
<dbReference type="EMBL" id="CADCUO010000096">
    <property type="protein sequence ID" value="CAA9392662.1"/>
    <property type="molecule type" value="Genomic_DNA"/>
</dbReference>
<feature type="non-terminal residue" evidence="2">
    <location>
        <position position="70"/>
    </location>
</feature>
<feature type="compositionally biased region" description="Low complexity" evidence="1">
    <location>
        <begin position="44"/>
        <end position="58"/>
    </location>
</feature>
<proteinExistence type="predicted"/>
<organism evidence="2">
    <name type="scientific">uncultured Propionibacteriaceae bacterium</name>
    <dbReference type="NCBI Taxonomy" id="257457"/>
    <lineage>
        <taxon>Bacteria</taxon>
        <taxon>Bacillati</taxon>
        <taxon>Actinomycetota</taxon>
        <taxon>Actinomycetes</taxon>
        <taxon>Propionibacteriales</taxon>
        <taxon>Propionibacteriaceae</taxon>
        <taxon>environmental samples</taxon>
    </lineage>
</organism>
<sequence>WRPRRGGAWNGCRGWTATPYASPSSRSITSTYRTPSRSPRRSRWWQTSPPTTPRPTSTGCWGRSSPPRWP</sequence>
<gene>
    <name evidence="2" type="ORF">AVDCRST_MAG75-1654</name>
</gene>